<feature type="region of interest" description="Disordered" evidence="1">
    <location>
        <begin position="172"/>
        <end position="231"/>
    </location>
</feature>
<protein>
    <submittedName>
        <fullName evidence="3">Uncharacterized protein LOC102805804</fullName>
    </submittedName>
</protein>
<evidence type="ECO:0000256" key="1">
    <source>
        <dbReference type="SAM" id="MobiDB-lite"/>
    </source>
</evidence>
<dbReference type="PANTHER" id="PTHR45912:SF3">
    <property type="entry name" value="CILIA- AND FLAGELLA-ASSOCIATED PROTEIN 47"/>
    <property type="match status" value="1"/>
</dbReference>
<evidence type="ECO:0000313" key="2">
    <source>
        <dbReference type="Proteomes" id="UP000694865"/>
    </source>
</evidence>
<feature type="non-terminal residue" evidence="3">
    <location>
        <position position="1"/>
    </location>
</feature>
<feature type="compositionally biased region" description="Low complexity" evidence="1">
    <location>
        <begin position="200"/>
        <end position="225"/>
    </location>
</feature>
<keyword evidence="2" id="KW-1185">Reference proteome</keyword>
<organism evidence="2 3">
    <name type="scientific">Saccoglossus kowalevskii</name>
    <name type="common">Acorn worm</name>
    <dbReference type="NCBI Taxonomy" id="10224"/>
    <lineage>
        <taxon>Eukaryota</taxon>
        <taxon>Metazoa</taxon>
        <taxon>Hemichordata</taxon>
        <taxon>Enteropneusta</taxon>
        <taxon>Harrimaniidae</taxon>
        <taxon>Saccoglossus</taxon>
    </lineage>
</organism>
<accession>A0ABM0M9I6</accession>
<dbReference type="PANTHER" id="PTHR45912">
    <property type="entry name" value="CILIA- AND FLAGELLA-ASSOCIATED PROTEIN 47"/>
    <property type="match status" value="1"/>
</dbReference>
<gene>
    <name evidence="3" type="primary">LOC102805804</name>
</gene>
<evidence type="ECO:0000313" key="3">
    <source>
        <dbReference type="RefSeq" id="XP_006816677.1"/>
    </source>
</evidence>
<proteinExistence type="predicted"/>
<dbReference type="Proteomes" id="UP000694865">
    <property type="component" value="Unplaced"/>
</dbReference>
<reference evidence="3" key="1">
    <citation type="submission" date="2025-08" db="UniProtKB">
        <authorList>
            <consortium name="RefSeq"/>
        </authorList>
    </citation>
    <scope>IDENTIFICATION</scope>
    <source>
        <tissue evidence="3">Testes</tissue>
    </source>
</reference>
<sequence length="231" mass="25252">VPGCYETKVPIVLNEEYDKPYRFLHLIGELKSPQLKFDPLAIVLTPVPLCTEVSADFTIHASGFRKETIIDVELPEVELDDGSITSVLNVTFPEGQIIQPCCSDDGDEDPFVLKCTVTFSSPKPVSFTQPVRFLDTDGNNFSIPVTATADNCLLTVYPFIAKHRADHQIVTEQGKSVKGRRSQSKESLNVGEAVLMAVDSPTRPSTRASTSSTSRFVSSTSSYEDSSADIT</sequence>
<name>A0ABM0M9I6_SACKO</name>
<feature type="non-terminal residue" evidence="3">
    <location>
        <position position="231"/>
    </location>
</feature>
<dbReference type="RefSeq" id="XP_006816677.1">
    <property type="nucleotide sequence ID" value="XM_006816614.1"/>
</dbReference>
<dbReference type="GeneID" id="102805804"/>